<feature type="compositionally biased region" description="Basic and acidic residues" evidence="1">
    <location>
        <begin position="13"/>
        <end position="23"/>
    </location>
</feature>
<dbReference type="GO" id="GO:2000762">
    <property type="term" value="P:regulation of phenylpropanoid metabolic process"/>
    <property type="evidence" value="ECO:0007669"/>
    <property type="project" value="InterPro"/>
</dbReference>
<dbReference type="PANTHER" id="PTHR33739:SF3">
    <property type="entry name" value="OS07G0681500 PROTEIN"/>
    <property type="match status" value="1"/>
</dbReference>
<dbReference type="Proteomes" id="UP001140949">
    <property type="component" value="Unassembled WGS sequence"/>
</dbReference>
<keyword evidence="4" id="KW-1185">Reference proteome</keyword>
<dbReference type="InterPro" id="IPR039638">
    <property type="entry name" value="MED33A/B"/>
</dbReference>
<dbReference type="PANTHER" id="PTHR33739">
    <property type="entry name" value="OS07G0681500 PROTEIN"/>
    <property type="match status" value="1"/>
</dbReference>
<evidence type="ECO:0000313" key="3">
    <source>
        <dbReference type="EMBL" id="KAJ6838466.1"/>
    </source>
</evidence>
<reference evidence="3" key="1">
    <citation type="journal article" date="2023" name="GigaByte">
        <title>Genome assembly of the bearded iris, Iris pallida Lam.</title>
        <authorList>
            <person name="Bruccoleri R.E."/>
            <person name="Oakeley E.J."/>
            <person name="Faust A.M.E."/>
            <person name="Altorfer M."/>
            <person name="Dessus-Babus S."/>
            <person name="Burckhardt D."/>
            <person name="Oertli M."/>
            <person name="Naumann U."/>
            <person name="Petersen F."/>
            <person name="Wong J."/>
        </authorList>
    </citation>
    <scope>NUCLEOTIDE SEQUENCE</scope>
    <source>
        <strain evidence="3">GSM-AAB239-AS_SAM_17_03QT</strain>
    </source>
</reference>
<keyword evidence="2" id="KW-0472">Membrane</keyword>
<evidence type="ECO:0000313" key="4">
    <source>
        <dbReference type="Proteomes" id="UP001140949"/>
    </source>
</evidence>
<dbReference type="GO" id="GO:0016592">
    <property type="term" value="C:mediator complex"/>
    <property type="evidence" value="ECO:0007669"/>
    <property type="project" value="InterPro"/>
</dbReference>
<reference evidence="3" key="2">
    <citation type="submission" date="2023-04" db="EMBL/GenBank/DDBJ databases">
        <authorList>
            <person name="Bruccoleri R.E."/>
            <person name="Oakeley E.J."/>
            <person name="Faust A.-M."/>
            <person name="Dessus-Babus S."/>
            <person name="Altorfer M."/>
            <person name="Burckhardt D."/>
            <person name="Oertli M."/>
            <person name="Naumann U."/>
            <person name="Petersen F."/>
            <person name="Wong J."/>
        </authorList>
    </citation>
    <scope>NUCLEOTIDE SEQUENCE</scope>
    <source>
        <strain evidence="3">GSM-AAB239-AS_SAM_17_03QT</strain>
        <tissue evidence="3">Leaf</tissue>
    </source>
</reference>
<protein>
    <submittedName>
        <fullName evidence="3">Mediator of RNA polymerase II transcription subunit 33A</fullName>
    </submittedName>
</protein>
<keyword evidence="2" id="KW-0812">Transmembrane</keyword>
<evidence type="ECO:0000256" key="1">
    <source>
        <dbReference type="SAM" id="MobiDB-lite"/>
    </source>
</evidence>
<accession>A0AAX6HBT1</accession>
<feature type="region of interest" description="Disordered" evidence="1">
    <location>
        <begin position="1"/>
        <end position="23"/>
    </location>
</feature>
<gene>
    <name evidence="3" type="ORF">M6B38_320925</name>
</gene>
<organism evidence="3 4">
    <name type="scientific">Iris pallida</name>
    <name type="common">Sweet iris</name>
    <dbReference type="NCBI Taxonomy" id="29817"/>
    <lineage>
        <taxon>Eukaryota</taxon>
        <taxon>Viridiplantae</taxon>
        <taxon>Streptophyta</taxon>
        <taxon>Embryophyta</taxon>
        <taxon>Tracheophyta</taxon>
        <taxon>Spermatophyta</taxon>
        <taxon>Magnoliopsida</taxon>
        <taxon>Liliopsida</taxon>
        <taxon>Asparagales</taxon>
        <taxon>Iridaceae</taxon>
        <taxon>Iridoideae</taxon>
        <taxon>Irideae</taxon>
        <taxon>Iris</taxon>
    </lineage>
</organism>
<evidence type="ECO:0000256" key="2">
    <source>
        <dbReference type="SAM" id="Phobius"/>
    </source>
</evidence>
<keyword evidence="2" id="KW-1133">Transmembrane helix</keyword>
<comment type="caution">
    <text evidence="3">The sequence shown here is derived from an EMBL/GenBank/DDBJ whole genome shotgun (WGS) entry which is preliminary data.</text>
</comment>
<proteinExistence type="predicted"/>
<sequence length="1330" mass="145531">MATTMEVEEEEKEKEKETVGGERGEELVRTVMAAVKASEERGDPPLLRAMEASRCVPEEERLHLASILVSNLCFSSNTPSLWKLLEQAVAARIVSPVLTLALLTARVIPCRREEPEAYTLYLELLNRYLFSHGSMESAAHRDKITEIIDNALQLSHTYGIQNIDFGHIMVFFVLHVIMSLVDGTLEDWGLPFVSTDKQHNVYANEGDQVMDIDPKENSNDRRHVHREELRRANSLMALEVVEKITANKSAKVLLRLIHLNMPEKYNGLLQRLLFIEDHKSTSQSLVSANYILVKLSANVQKASADSQLNRNHFLGILLNAKTCIPTSRYNSGAGRSACWISFHTFMENAMDGKNLHAMSAVDILTELTKTLQVINQASWQETFQALWISALCLVQRDNERWEGPMPRLVARLCMLLSIVPLAIVPIVKEECKTYDTRSSNEHGKDGNNLFSRRKGLISSLQILGQFSELISPPPSVVNAANDAASKAATFISIVKSGNPSPNIVSHNDASVQAVGNMLHLIVEACIARKLIDTSAYFWPGYVVSSAPSKDSVSLKEPPWSTFMDGAQLISSLRNALMVTPASSITELDKLYNIALNGPEEEKASAAMILCGATLTHGWNIQEHVVHTVIKLLTPVPPDFSGPCAESHLIDYMPMLSAILFGLANIDIVHILALYGKVPEVAAALLPLCEAFGSVAPPSNYRSSPSDMTSIYSVFSCAFLFLLRLWKFYKSPQEHTIAGRGGPVKLELTLDYLFLMRNRRIALRNSLAKNTCRNSTDSLNSHCEPVYIDSFPKMRGWYLQNQACIASTLSGLCSKNPVHQVANKLLNMMCRKMIKVGNVSGNPSPIPNASITGSPGSSAQDVHVWPILPAWEVLEAIPFVLEAVLTACAHGRLSSRDMTTGLRDLVDFLPASLATIVSYFSAEITRGIWKPVSMNGTDWPSPSAHLLSVESEIMDVLSSAGVHVPKCYECGMDPILPLPMAALVSLTITFKLDKSLSYIFNVVGQALENCASGCSWPSMPIIGALWTQKVSRWHDYIIFACALSPFTRDKSAVAQLIRSCFSSFLGQDSPHLTSHGGINGLLGHTISNGGAPLPISPGFLYLRTCRTFRDTHFVSSVILSLVVERANVLAARCSSSGPICLKSAQSSLASAAAGVREAATLGASLLCIAGGGQLVQVLYEETLPMSLLSERPGKEGTEDVGPMSVLEGYAMAYFVILCGVYVWGVRDRSPTYSLMFVSKRARALGVHMECMVEVIEGNIAVKCDAATLKAYVTCLVGLLVELVPAWVPGIKKEVLLRIVNGLRVWHEGELALELLKCGGVELMTAVVESVL</sequence>
<dbReference type="EMBL" id="JANAVB010010791">
    <property type="protein sequence ID" value="KAJ6838466.1"/>
    <property type="molecule type" value="Genomic_DNA"/>
</dbReference>
<feature type="transmembrane region" description="Helical" evidence="2">
    <location>
        <begin position="1207"/>
        <end position="1224"/>
    </location>
</feature>
<feature type="compositionally biased region" description="Acidic residues" evidence="1">
    <location>
        <begin position="1"/>
        <end position="12"/>
    </location>
</feature>
<name>A0AAX6HBT1_IRIPA</name>